<dbReference type="AlphaFoldDB" id="A0ABD3FKB9"/>
<organism evidence="2 3">
    <name type="scientific">Phytophthora oleae</name>
    <dbReference type="NCBI Taxonomy" id="2107226"/>
    <lineage>
        <taxon>Eukaryota</taxon>
        <taxon>Sar</taxon>
        <taxon>Stramenopiles</taxon>
        <taxon>Oomycota</taxon>
        <taxon>Peronosporomycetes</taxon>
        <taxon>Peronosporales</taxon>
        <taxon>Peronosporaceae</taxon>
        <taxon>Phytophthora</taxon>
    </lineage>
</organism>
<feature type="region of interest" description="Disordered" evidence="1">
    <location>
        <begin position="1"/>
        <end position="21"/>
    </location>
</feature>
<dbReference type="Proteomes" id="UP001632037">
    <property type="component" value="Unassembled WGS sequence"/>
</dbReference>
<keyword evidence="3" id="KW-1185">Reference proteome</keyword>
<comment type="caution">
    <text evidence="2">The sequence shown here is derived from an EMBL/GenBank/DDBJ whole genome shotgun (WGS) entry which is preliminary data.</text>
</comment>
<dbReference type="EMBL" id="JBIMZQ010000014">
    <property type="protein sequence ID" value="KAL3667352.1"/>
    <property type="molecule type" value="Genomic_DNA"/>
</dbReference>
<proteinExistence type="predicted"/>
<feature type="compositionally biased region" description="Polar residues" evidence="1">
    <location>
        <begin position="1"/>
        <end position="10"/>
    </location>
</feature>
<evidence type="ECO:0000256" key="1">
    <source>
        <dbReference type="SAM" id="MobiDB-lite"/>
    </source>
</evidence>
<reference evidence="2 3" key="1">
    <citation type="submission" date="2024-09" db="EMBL/GenBank/DDBJ databases">
        <title>Genome sequencing and assembly of Phytophthora oleae, isolate VK10A, causative agent of rot of olive drupes.</title>
        <authorList>
            <person name="Conti Taguali S."/>
            <person name="Riolo M."/>
            <person name="La Spada F."/>
            <person name="Cacciola S.O."/>
            <person name="Dionisio G."/>
        </authorList>
    </citation>
    <scope>NUCLEOTIDE SEQUENCE [LARGE SCALE GENOMIC DNA]</scope>
    <source>
        <strain evidence="2 3">VK10A</strain>
    </source>
</reference>
<evidence type="ECO:0000313" key="2">
    <source>
        <dbReference type="EMBL" id="KAL3667352.1"/>
    </source>
</evidence>
<protein>
    <submittedName>
        <fullName evidence="2">Uncharacterized protein</fullName>
    </submittedName>
</protein>
<sequence>MSPHSGTSPLQGPKWDVDDFDSCPSASQVSLDNLDVSELSQAIVDGTSERVTSFVHGDRSHGRSDCSTNAAMSLLACAAGTTVKTDPPPPTTPNKQVSMVKLGTTQELRVVDDLNLPAHTEGKPRQQKVRHWASQVKLMQWTTHTRNLGRVKEVLDQYPVIMEDMALSAYSPTVFETSGEEADKYAWTFVVPKALVTSMQAAIETFYANKAAAQSDQGPDEIDLANSQPDTELHAVVKLRTNLVFFSRRCVVAIKSFYEVTQLASAWRQDMKWLDQD</sequence>
<accession>A0ABD3FKB9</accession>
<name>A0ABD3FKB9_9STRA</name>
<evidence type="ECO:0000313" key="3">
    <source>
        <dbReference type="Proteomes" id="UP001632037"/>
    </source>
</evidence>
<gene>
    <name evidence="2" type="ORF">V7S43_007578</name>
</gene>